<accession>A0ABP1RT01</accession>
<evidence type="ECO:0000259" key="11">
    <source>
        <dbReference type="Pfam" id="PF05881"/>
    </source>
</evidence>
<gene>
    <name evidence="12" type="ORF">ODALV1_LOCUS25789</name>
</gene>
<keyword evidence="7" id="KW-0449">Lipoprotein</keyword>
<reference evidence="12 13" key="1">
    <citation type="submission" date="2024-08" db="EMBL/GenBank/DDBJ databases">
        <authorList>
            <person name="Cucini C."/>
            <person name="Frati F."/>
        </authorList>
    </citation>
    <scope>NUCLEOTIDE SEQUENCE [LARGE SCALE GENOMIC DNA]</scope>
</reference>
<evidence type="ECO:0000313" key="12">
    <source>
        <dbReference type="EMBL" id="CAL8135012.1"/>
    </source>
</evidence>
<evidence type="ECO:0000256" key="3">
    <source>
        <dbReference type="ARBA" id="ARBA00022553"/>
    </source>
</evidence>
<comment type="caution">
    <text evidence="12">The sequence shown here is derived from an EMBL/GenBank/DDBJ whole genome shotgun (WGS) entry which is preliminary data.</text>
</comment>
<dbReference type="PANTHER" id="PTHR10156:SF0">
    <property type="entry name" value="2',3'-CYCLIC-NUCLEOTIDE 3'-PHOSPHODIESTERASE"/>
    <property type="match status" value="1"/>
</dbReference>
<evidence type="ECO:0000256" key="2">
    <source>
        <dbReference type="ARBA" id="ARBA00022481"/>
    </source>
</evidence>
<evidence type="ECO:0000256" key="4">
    <source>
        <dbReference type="ARBA" id="ARBA00022801"/>
    </source>
</evidence>
<comment type="subcellular location">
    <subcellularLocation>
        <location evidence="1">Membrane</location>
        <topology evidence="1">Lipid-anchor</topology>
    </subcellularLocation>
</comment>
<evidence type="ECO:0000256" key="9">
    <source>
        <dbReference type="SAM" id="Phobius"/>
    </source>
</evidence>
<dbReference type="Gene3D" id="3.90.1740.10">
    <property type="entry name" value="2',3'-cyclic nucleotide 3'-phosphodiesterase superfamily"/>
    <property type="match status" value="1"/>
</dbReference>
<dbReference type="EMBL" id="CAXLJM020000107">
    <property type="protein sequence ID" value="CAL8135012.1"/>
    <property type="molecule type" value="Genomic_DNA"/>
</dbReference>
<dbReference type="InterPro" id="IPR008431">
    <property type="entry name" value="CNPase"/>
</dbReference>
<keyword evidence="9" id="KW-0812">Transmembrane</keyword>
<keyword evidence="10" id="KW-0732">Signal</keyword>
<feature type="transmembrane region" description="Helical" evidence="9">
    <location>
        <begin position="293"/>
        <end position="312"/>
    </location>
</feature>
<organism evidence="12 13">
    <name type="scientific">Orchesella dallaii</name>
    <dbReference type="NCBI Taxonomy" id="48710"/>
    <lineage>
        <taxon>Eukaryota</taxon>
        <taxon>Metazoa</taxon>
        <taxon>Ecdysozoa</taxon>
        <taxon>Arthropoda</taxon>
        <taxon>Hexapoda</taxon>
        <taxon>Collembola</taxon>
        <taxon>Entomobryomorpha</taxon>
        <taxon>Entomobryoidea</taxon>
        <taxon>Orchesellidae</taxon>
        <taxon>Orchesellinae</taxon>
        <taxon>Orchesella</taxon>
    </lineage>
</organism>
<evidence type="ECO:0000256" key="1">
    <source>
        <dbReference type="ARBA" id="ARBA00004635"/>
    </source>
</evidence>
<evidence type="ECO:0000313" key="13">
    <source>
        <dbReference type="Proteomes" id="UP001642540"/>
    </source>
</evidence>
<keyword evidence="13" id="KW-1185">Reference proteome</keyword>
<feature type="domain" description="Cyclic nucleotide phosphodiesterase catalytic" evidence="11">
    <location>
        <begin position="97"/>
        <end position="225"/>
    </location>
</feature>
<dbReference type="Proteomes" id="UP001642540">
    <property type="component" value="Unassembled WGS sequence"/>
</dbReference>
<evidence type="ECO:0000256" key="6">
    <source>
        <dbReference type="ARBA" id="ARBA00023136"/>
    </source>
</evidence>
<evidence type="ECO:0000256" key="8">
    <source>
        <dbReference type="ARBA" id="ARBA00023289"/>
    </source>
</evidence>
<dbReference type="InterPro" id="IPR047325">
    <property type="entry name" value="CNPase_cat"/>
</dbReference>
<proteinExistence type="predicted"/>
<feature type="chain" id="PRO_5046695478" description="Cyclic nucleotide phosphodiesterase catalytic domain-containing protein" evidence="10">
    <location>
        <begin position="26"/>
        <end position="314"/>
    </location>
</feature>
<keyword evidence="6 9" id="KW-0472">Membrane</keyword>
<evidence type="ECO:0000256" key="5">
    <source>
        <dbReference type="ARBA" id="ARBA00022884"/>
    </source>
</evidence>
<keyword evidence="2" id="KW-0488">Methylation</keyword>
<evidence type="ECO:0000256" key="10">
    <source>
        <dbReference type="SAM" id="SignalP"/>
    </source>
</evidence>
<keyword evidence="3" id="KW-0597">Phosphoprotein</keyword>
<keyword evidence="5" id="KW-0694">RNA-binding</keyword>
<evidence type="ECO:0000256" key="7">
    <source>
        <dbReference type="ARBA" id="ARBA00023288"/>
    </source>
</evidence>
<dbReference type="SUPFAM" id="SSF55144">
    <property type="entry name" value="LigT-like"/>
    <property type="match status" value="1"/>
</dbReference>
<feature type="signal peptide" evidence="10">
    <location>
        <begin position="1"/>
        <end position="25"/>
    </location>
</feature>
<keyword evidence="9" id="KW-1133">Transmembrane helix</keyword>
<dbReference type="InterPro" id="IPR009097">
    <property type="entry name" value="Cyclic_Pdiesterase"/>
</dbReference>
<keyword evidence="8" id="KW-0636">Prenylation</keyword>
<dbReference type="Pfam" id="PF05881">
    <property type="entry name" value="CNPase"/>
    <property type="match status" value="1"/>
</dbReference>
<protein>
    <recommendedName>
        <fullName evidence="11">Cyclic nucleotide phosphodiesterase catalytic domain-containing protein</fullName>
    </recommendedName>
</protein>
<keyword evidence="4" id="KW-0378">Hydrolase</keyword>
<sequence>MKARSRPQMWLLSFYIIYQFSGCHSEDPGTMYLGFVFDATTASSIKAVTDAYLNSTLLIPTYRDFLQNISSTAGIDNVLNYYVKPLDPNTQAFDPEYHVTLKYCGDDQTTCEEYKKKNSQYISKVFELHLVGYVLTNRTFGIRVNLTEAQLPLFDNTKADEQPSRQFEILTTSATLDLPGIRFETLELPPSLPASNSRAHVTLGCGPGISAVTTGPDLLQAIEYEIDSDGSVTSVSFDNIRDPVDPQEQNMRVTQYIKEGTEDPVFVIYPSVKLIANATLLPYNNKQTNSAEVLTVFKLAPIVSIIAIAITLQM</sequence>
<name>A0ABP1RT01_9HEXA</name>
<dbReference type="PANTHER" id="PTHR10156">
    <property type="entry name" value="2',3'-CYCLIC-NUCLEOTIDE 3'-PHOSPHODIESTERASE"/>
    <property type="match status" value="1"/>
</dbReference>